<feature type="non-terminal residue" evidence="1">
    <location>
        <position position="1"/>
    </location>
</feature>
<evidence type="ECO:0000313" key="2">
    <source>
        <dbReference type="Proteomes" id="UP000280292"/>
    </source>
</evidence>
<evidence type="ECO:0000313" key="1">
    <source>
        <dbReference type="EMBL" id="RML39723.1"/>
    </source>
</evidence>
<organism evidence="1 2">
    <name type="scientific">Pseudomonas syringae pv. ribicola</name>
    <dbReference type="NCBI Taxonomy" id="55398"/>
    <lineage>
        <taxon>Bacteria</taxon>
        <taxon>Pseudomonadati</taxon>
        <taxon>Pseudomonadota</taxon>
        <taxon>Gammaproteobacteria</taxon>
        <taxon>Pseudomonadales</taxon>
        <taxon>Pseudomonadaceae</taxon>
        <taxon>Pseudomonas</taxon>
    </lineage>
</organism>
<dbReference type="RefSeq" id="WP_183135241.1">
    <property type="nucleotide sequence ID" value="NZ_RBNR01000317.1"/>
</dbReference>
<dbReference type="Pfam" id="PF19614">
    <property type="entry name" value="DUF6119"/>
    <property type="match status" value="1"/>
</dbReference>
<name>A0A3M2VL53_PSESI</name>
<dbReference type="EMBL" id="RBNR01000317">
    <property type="protein sequence ID" value="RML39723.1"/>
    <property type="molecule type" value="Genomic_DNA"/>
</dbReference>
<accession>A0A3M2VL53</accession>
<sequence length="514" mass="59912">DQLTTTVGLIEQKTLTILNYSKTFYFSENIKGNDVWWWKTYRGFFNDDVKEPENTFNFGVLLCQNLENKEQVYAVSLGKSHFYLSKFIHLDFGIDLAIRVADENSILLKKSRYFTGTKRQDVSSYQRFQIDSYEAGESVDHLKLKAANKEIWGERNIIFADSIQMDMDKQPLELSAIFQQIDESSRGKKIIHLPKLESVGAEVASELDELLLKHLKNAGGQVLIEEFQVHGIAICFSFHDYDYEIKAKVDKVNHRNALGNTIEIQAVSDFLNDHPDITDINNVTIQFKSEDTGRFTRTLKEIIDCPIEYEEQQYFLKGGEWFVFNQTFMDYLKRSIGGIEIKLEEPLIESEFIAWQAEKRRNAKPDDDKVDYREAYFNQKICSERKFKLLDRILTDIKSIEQKRRSYRVEVADIYNSGEIISVKISKKKPELIYNIEQSRDAIILIKNKAIKFDGELHSAALWFVFDEDVEKITDVNSIQFLLAVESWHKLVRSHGLIPRIYISKHEKDVKKKT</sequence>
<dbReference type="InterPro" id="IPR026487">
    <property type="entry name" value="CHP04141"/>
</dbReference>
<reference evidence="1 2" key="1">
    <citation type="submission" date="2018-08" db="EMBL/GenBank/DDBJ databases">
        <title>Recombination of ecologically and evolutionarily significant loci maintains genetic cohesion in the Pseudomonas syringae species complex.</title>
        <authorList>
            <person name="Dillon M."/>
            <person name="Thakur S."/>
            <person name="Almeida R.N.D."/>
            <person name="Weir B.S."/>
            <person name="Guttman D.S."/>
        </authorList>
    </citation>
    <scope>NUCLEOTIDE SEQUENCE [LARGE SCALE GENOMIC DNA]</scope>
    <source>
        <strain evidence="1 2">ICMP 3883</strain>
    </source>
</reference>
<evidence type="ECO:0008006" key="3">
    <source>
        <dbReference type="Google" id="ProtNLM"/>
    </source>
</evidence>
<comment type="caution">
    <text evidence="1">The sequence shown here is derived from an EMBL/GenBank/DDBJ whole genome shotgun (WGS) entry which is preliminary data.</text>
</comment>
<protein>
    <recommendedName>
        <fullName evidence="3">Sporadically distributed protein, TIGR04141 family</fullName>
    </recommendedName>
</protein>
<dbReference type="AlphaFoldDB" id="A0A3M2VL53"/>
<proteinExistence type="predicted"/>
<gene>
    <name evidence="1" type="ORF">ALQ95_102416</name>
</gene>
<dbReference type="NCBIfam" id="TIGR04141">
    <property type="entry name" value="TIGR04141 family sporadically distributed protein"/>
    <property type="match status" value="1"/>
</dbReference>
<dbReference type="Proteomes" id="UP000280292">
    <property type="component" value="Unassembled WGS sequence"/>
</dbReference>